<organism evidence="1 2">
    <name type="scientific">Venturia nashicola</name>
    <dbReference type="NCBI Taxonomy" id="86259"/>
    <lineage>
        <taxon>Eukaryota</taxon>
        <taxon>Fungi</taxon>
        <taxon>Dikarya</taxon>
        <taxon>Ascomycota</taxon>
        <taxon>Pezizomycotina</taxon>
        <taxon>Dothideomycetes</taxon>
        <taxon>Pleosporomycetidae</taxon>
        <taxon>Venturiales</taxon>
        <taxon>Venturiaceae</taxon>
        <taxon>Venturia</taxon>
    </lineage>
</organism>
<dbReference type="AlphaFoldDB" id="A0A4Z1PTA3"/>
<gene>
    <name evidence="1" type="ORF">E6O75_ATG01000</name>
</gene>
<keyword evidence="2" id="KW-1185">Reference proteome</keyword>
<sequence length="157" mass="17612">MPSRSCGSICFQVEVAAFKAKNSTAAGAVRNLCPYAGTCYFTHHWLVVSLARKQAAPVPFHCRVSRESSARARLHFWQHESEHSPINNTTNTSTIVADHFISVAVLPSIQIISHHLCDTRQARKPEDSSSPREVFTTFSNINSPDSHHYQLRFKTSF</sequence>
<evidence type="ECO:0000313" key="1">
    <source>
        <dbReference type="EMBL" id="TID26507.1"/>
    </source>
</evidence>
<comment type="caution">
    <text evidence="1">The sequence shown here is derived from an EMBL/GenBank/DDBJ whole genome shotgun (WGS) entry which is preliminary data.</text>
</comment>
<name>A0A4Z1PTA3_9PEZI</name>
<accession>A0A4Z1PTA3</accession>
<reference evidence="1 2" key="1">
    <citation type="submission" date="2019-04" db="EMBL/GenBank/DDBJ databases">
        <title>High contiguity whole genome sequence and gene annotation resource for two Venturia nashicola isolates.</title>
        <authorList>
            <person name="Prokchorchik M."/>
            <person name="Won K."/>
            <person name="Lee Y."/>
            <person name="Choi E.D."/>
            <person name="Segonzac C."/>
            <person name="Sohn K.H."/>
        </authorList>
    </citation>
    <scope>NUCLEOTIDE SEQUENCE [LARGE SCALE GENOMIC DNA]</scope>
    <source>
        <strain evidence="1 2">PRI2</strain>
    </source>
</reference>
<dbReference type="Proteomes" id="UP000298493">
    <property type="component" value="Unassembled WGS sequence"/>
</dbReference>
<protein>
    <submittedName>
        <fullName evidence="1">Uncharacterized protein</fullName>
    </submittedName>
</protein>
<evidence type="ECO:0000313" key="2">
    <source>
        <dbReference type="Proteomes" id="UP000298493"/>
    </source>
</evidence>
<dbReference type="EMBL" id="SNSC02000002">
    <property type="protein sequence ID" value="TID26507.1"/>
    <property type="molecule type" value="Genomic_DNA"/>
</dbReference>
<proteinExistence type="predicted"/>